<proteinExistence type="inferred from homology"/>
<evidence type="ECO:0000313" key="9">
    <source>
        <dbReference type="Proteomes" id="UP000824469"/>
    </source>
</evidence>
<feature type="region of interest" description="Disordered" evidence="5">
    <location>
        <begin position="125"/>
        <end position="152"/>
    </location>
</feature>
<dbReference type="AlphaFoldDB" id="A0AA38C115"/>
<reference evidence="8 9" key="1">
    <citation type="journal article" date="2021" name="Nat. Plants">
        <title>The Taxus genome provides insights into paclitaxel biosynthesis.</title>
        <authorList>
            <person name="Xiong X."/>
            <person name="Gou J."/>
            <person name="Liao Q."/>
            <person name="Li Y."/>
            <person name="Zhou Q."/>
            <person name="Bi G."/>
            <person name="Li C."/>
            <person name="Du R."/>
            <person name="Wang X."/>
            <person name="Sun T."/>
            <person name="Guo L."/>
            <person name="Liang H."/>
            <person name="Lu P."/>
            <person name="Wu Y."/>
            <person name="Zhang Z."/>
            <person name="Ro D.K."/>
            <person name="Shang Y."/>
            <person name="Huang S."/>
            <person name="Yan J."/>
        </authorList>
    </citation>
    <scope>NUCLEOTIDE SEQUENCE [LARGE SCALE GENOMIC DNA]</scope>
    <source>
        <strain evidence="8">Ta-2019</strain>
    </source>
</reference>
<sequence>MDHFLGKTALIAVIVVVITAAGRNGVVNAQTPSSGCTTSLLAGLSPCISFFNASNGISPPQGCCTAFASVVETSAACICQLFSFMPTGSLPSPLPSGFPINQTQALNLPAACQITTAPCTGAGVSPTTSPDVSGTTTATDGPSTVTAEAPSASFPSAPSAVGIAPSSPRVTSDAKALFTPSFFRLCWALILGSLLL</sequence>
<dbReference type="InterPro" id="IPR016140">
    <property type="entry name" value="Bifunc_inhib/LTP/seed_store"/>
</dbReference>
<dbReference type="CDD" id="cd00010">
    <property type="entry name" value="AAI_LTSS"/>
    <property type="match status" value="1"/>
</dbReference>
<evidence type="ECO:0000256" key="5">
    <source>
        <dbReference type="SAM" id="MobiDB-lite"/>
    </source>
</evidence>
<evidence type="ECO:0000256" key="4">
    <source>
        <dbReference type="ARBA" id="ARBA00023180"/>
    </source>
</evidence>
<keyword evidence="9" id="KW-1185">Reference proteome</keyword>
<name>A0AA38C115_TAXCH</name>
<evidence type="ECO:0000259" key="7">
    <source>
        <dbReference type="SMART" id="SM00499"/>
    </source>
</evidence>
<dbReference type="SMART" id="SM00499">
    <property type="entry name" value="AAI"/>
    <property type="match status" value="1"/>
</dbReference>
<accession>A0AA38C115</accession>
<comment type="caution">
    <text evidence="8">The sequence shown here is derived from an EMBL/GenBank/DDBJ whole genome shotgun (WGS) entry which is preliminary data.</text>
</comment>
<feature type="signal peptide" evidence="6">
    <location>
        <begin position="1"/>
        <end position="29"/>
    </location>
</feature>
<comment type="similarity">
    <text evidence="1">Belongs to the plant LTP family.</text>
</comment>
<keyword evidence="3" id="KW-1015">Disulfide bond</keyword>
<feature type="chain" id="PRO_5041446536" description="Bifunctional inhibitor/plant lipid transfer protein/seed storage helical domain-containing protein" evidence="6">
    <location>
        <begin position="30"/>
        <end position="196"/>
    </location>
</feature>
<keyword evidence="4" id="KW-0325">Glycoprotein</keyword>
<evidence type="ECO:0000256" key="3">
    <source>
        <dbReference type="ARBA" id="ARBA00023157"/>
    </source>
</evidence>
<evidence type="ECO:0000256" key="6">
    <source>
        <dbReference type="SAM" id="SignalP"/>
    </source>
</evidence>
<dbReference type="PANTHER" id="PTHR33044">
    <property type="entry name" value="BIFUNCTIONAL INHIBITOR/LIPID-TRANSFER PROTEIN/SEED STORAGE 2S ALBUMIN SUPERFAMILY PROTEIN-RELATED"/>
    <property type="match status" value="1"/>
</dbReference>
<evidence type="ECO:0000256" key="1">
    <source>
        <dbReference type="ARBA" id="ARBA00009748"/>
    </source>
</evidence>
<gene>
    <name evidence="8" type="ORF">KI387_033181</name>
</gene>
<dbReference type="SUPFAM" id="SSF47699">
    <property type="entry name" value="Bifunctional inhibitor/lipid-transfer protein/seed storage 2S albumin"/>
    <property type="match status" value="1"/>
</dbReference>
<evidence type="ECO:0000313" key="8">
    <source>
        <dbReference type="EMBL" id="KAH9289064.1"/>
    </source>
</evidence>
<feature type="domain" description="Bifunctional inhibitor/plant lipid transfer protein/seed storage helical" evidence="7">
    <location>
        <begin position="36"/>
        <end position="119"/>
    </location>
</feature>
<keyword evidence="2 6" id="KW-0732">Signal</keyword>
<dbReference type="Pfam" id="PF14368">
    <property type="entry name" value="LTP_2"/>
    <property type="match status" value="1"/>
</dbReference>
<feature type="compositionally biased region" description="Polar residues" evidence="5">
    <location>
        <begin position="125"/>
        <end position="146"/>
    </location>
</feature>
<evidence type="ECO:0000256" key="2">
    <source>
        <dbReference type="ARBA" id="ARBA00022729"/>
    </source>
</evidence>
<dbReference type="InterPro" id="IPR036312">
    <property type="entry name" value="Bifun_inhib/LTP/seed_sf"/>
</dbReference>
<dbReference type="InterPro" id="IPR043325">
    <property type="entry name" value="LTSS"/>
</dbReference>
<dbReference type="Proteomes" id="UP000824469">
    <property type="component" value="Unassembled WGS sequence"/>
</dbReference>
<dbReference type="Gene3D" id="1.10.110.10">
    <property type="entry name" value="Plant lipid-transfer and hydrophobic proteins"/>
    <property type="match status" value="1"/>
</dbReference>
<organism evidence="8 9">
    <name type="scientific">Taxus chinensis</name>
    <name type="common">Chinese yew</name>
    <name type="synonym">Taxus wallichiana var. chinensis</name>
    <dbReference type="NCBI Taxonomy" id="29808"/>
    <lineage>
        <taxon>Eukaryota</taxon>
        <taxon>Viridiplantae</taxon>
        <taxon>Streptophyta</taxon>
        <taxon>Embryophyta</taxon>
        <taxon>Tracheophyta</taxon>
        <taxon>Spermatophyta</taxon>
        <taxon>Pinopsida</taxon>
        <taxon>Pinidae</taxon>
        <taxon>Conifers II</taxon>
        <taxon>Cupressales</taxon>
        <taxon>Taxaceae</taxon>
        <taxon>Taxus</taxon>
    </lineage>
</organism>
<dbReference type="EMBL" id="JAHRHJ020003813">
    <property type="protein sequence ID" value="KAH9289064.1"/>
    <property type="molecule type" value="Genomic_DNA"/>
</dbReference>
<protein>
    <recommendedName>
        <fullName evidence="7">Bifunctional inhibitor/plant lipid transfer protein/seed storage helical domain-containing protein</fullName>
    </recommendedName>
</protein>